<comment type="caution">
    <text evidence="3">The sequence shown here is derived from an EMBL/GenBank/DDBJ whole genome shotgun (WGS) entry which is preliminary data.</text>
</comment>
<proteinExistence type="predicted"/>
<sequence>MIEDLYFAVRKLGVGVLLTLMAGGMMEAQQVCNNTDPGTNAGDLGCVSFTYRGQQVTYTTVRAADGKVWLQQNLGSSRTAESTNDEESYGDLFQWGRWDDGHQLRNSAIGSVPSVNKPDGLQGSSEYITGGWWSSNGSGDKWTGTNLTDVTETESIDPCKAIGPNWALPSQADWENIVPLESISTITKAYEGRLKLPMGGYRSSSGALTFVGQRGYFWSSGTATSGGKYLYIGTISINPAAGGPRGQGASVRCVKTEAGLGTTDISFNRKSVEVYPNPTKGILMLKTDSAIQGVKVINAIGQTMEVDFSDRQINMNGLSQGLYWVEIKLKNGETVLKKIMKN</sequence>
<dbReference type="Proteomes" id="UP000092651">
    <property type="component" value="Unassembled WGS sequence"/>
</dbReference>
<dbReference type="Pfam" id="PF18962">
    <property type="entry name" value="Por_Secre_tail"/>
    <property type="match status" value="1"/>
</dbReference>
<evidence type="ECO:0000313" key="4">
    <source>
        <dbReference type="Proteomes" id="UP000092651"/>
    </source>
</evidence>
<gene>
    <name evidence="3" type="ORF">BBI01_18830</name>
</gene>
<protein>
    <recommendedName>
        <fullName evidence="2">Secretion system C-terminal sorting domain-containing protein</fullName>
    </recommendedName>
</protein>
<dbReference type="InterPro" id="IPR026444">
    <property type="entry name" value="Secre_tail"/>
</dbReference>
<dbReference type="EMBL" id="MAYH01000049">
    <property type="protein sequence ID" value="OCA68497.1"/>
    <property type="molecule type" value="Genomic_DNA"/>
</dbReference>
<evidence type="ECO:0000256" key="1">
    <source>
        <dbReference type="ARBA" id="ARBA00022729"/>
    </source>
</evidence>
<dbReference type="RefSeq" id="WP_065396367.1">
    <property type="nucleotide sequence ID" value="NZ_MAYH01000049.1"/>
</dbReference>
<keyword evidence="1" id="KW-0732">Signal</keyword>
<name>A0A1B8ZAG5_9FLAO</name>
<dbReference type="NCBIfam" id="TIGR04183">
    <property type="entry name" value="Por_Secre_tail"/>
    <property type="match status" value="1"/>
</dbReference>
<dbReference type="AlphaFoldDB" id="A0A1B8ZAG5"/>
<keyword evidence="4" id="KW-1185">Reference proteome</keyword>
<organism evidence="3 4">
    <name type="scientific">Chryseobacterium artocarpi</name>
    <dbReference type="NCBI Taxonomy" id="1414727"/>
    <lineage>
        <taxon>Bacteria</taxon>
        <taxon>Pseudomonadati</taxon>
        <taxon>Bacteroidota</taxon>
        <taxon>Flavobacteriia</taxon>
        <taxon>Flavobacteriales</taxon>
        <taxon>Weeksellaceae</taxon>
        <taxon>Chryseobacterium group</taxon>
        <taxon>Chryseobacterium</taxon>
    </lineage>
</organism>
<feature type="domain" description="Secretion system C-terminal sorting" evidence="2">
    <location>
        <begin position="274"/>
        <end position="339"/>
    </location>
</feature>
<evidence type="ECO:0000313" key="3">
    <source>
        <dbReference type="EMBL" id="OCA68497.1"/>
    </source>
</evidence>
<evidence type="ECO:0000259" key="2">
    <source>
        <dbReference type="Pfam" id="PF18962"/>
    </source>
</evidence>
<dbReference type="OrthoDB" id="9805760at2"/>
<accession>A0A1B8ZAG5</accession>
<reference evidence="3 4" key="1">
    <citation type="submission" date="2016-07" db="EMBL/GenBank/DDBJ databases">
        <authorList>
            <person name="Jeong J.-J."/>
            <person name="Kim D.W."/>
            <person name="Sang M.K."/>
            <person name="Choi I.-G."/>
            <person name="Kim K.D."/>
        </authorList>
    </citation>
    <scope>NUCLEOTIDE SEQUENCE [LARGE SCALE GENOMIC DNA]</scope>
    <source>
        <strain evidence="3 4">UTM-3</strain>
    </source>
</reference>